<dbReference type="Proteomes" id="UP000011115">
    <property type="component" value="Unassembled WGS sequence"/>
</dbReference>
<protein>
    <submittedName>
        <fullName evidence="2">Protein phosphatase</fullName>
    </submittedName>
</protein>
<accession>M1CB62</accession>
<keyword evidence="1" id="KW-0812">Transmembrane</keyword>
<dbReference type="EnsemblPlants" id="PGSC0003DMT400063754">
    <property type="protein sequence ID" value="PGSC0003DMT400063754"/>
    <property type="gene ID" value="PGSC0003DMG400024776"/>
</dbReference>
<evidence type="ECO:0000313" key="2">
    <source>
        <dbReference type="EnsemblPlants" id="PGSC0003DMT400063754"/>
    </source>
</evidence>
<evidence type="ECO:0000256" key="1">
    <source>
        <dbReference type="SAM" id="Phobius"/>
    </source>
</evidence>
<feature type="transmembrane region" description="Helical" evidence="1">
    <location>
        <begin position="30"/>
        <end position="48"/>
    </location>
</feature>
<name>M1CB62_SOLTU</name>
<dbReference type="OrthoDB" id="10264738at2759"/>
<evidence type="ECO:0000313" key="3">
    <source>
        <dbReference type="Proteomes" id="UP000011115"/>
    </source>
</evidence>
<keyword evidence="1" id="KW-1133">Transmembrane helix</keyword>
<organism evidence="2 3">
    <name type="scientific">Solanum tuberosum</name>
    <name type="common">Potato</name>
    <dbReference type="NCBI Taxonomy" id="4113"/>
    <lineage>
        <taxon>Eukaryota</taxon>
        <taxon>Viridiplantae</taxon>
        <taxon>Streptophyta</taxon>
        <taxon>Embryophyta</taxon>
        <taxon>Tracheophyta</taxon>
        <taxon>Spermatophyta</taxon>
        <taxon>Magnoliopsida</taxon>
        <taxon>eudicotyledons</taxon>
        <taxon>Gunneridae</taxon>
        <taxon>Pentapetalae</taxon>
        <taxon>asterids</taxon>
        <taxon>lamiids</taxon>
        <taxon>Solanales</taxon>
        <taxon>Solanaceae</taxon>
        <taxon>Solanoideae</taxon>
        <taxon>Solaneae</taxon>
        <taxon>Solanum</taxon>
    </lineage>
</organism>
<dbReference type="HOGENOM" id="CLU_2350750_0_0_1"/>
<dbReference type="Gramene" id="PGSC0003DMT400063754">
    <property type="protein sequence ID" value="PGSC0003DMT400063754"/>
    <property type="gene ID" value="PGSC0003DMG400024776"/>
</dbReference>
<dbReference type="ExpressionAtlas" id="M1CB62">
    <property type="expression patterns" value="baseline"/>
</dbReference>
<keyword evidence="3" id="KW-1185">Reference proteome</keyword>
<reference evidence="2" key="2">
    <citation type="submission" date="2015-06" db="UniProtKB">
        <authorList>
            <consortium name="EnsemblPlants"/>
        </authorList>
    </citation>
    <scope>IDENTIFICATION</scope>
    <source>
        <strain evidence="2">DM1-3 516 R44</strain>
    </source>
</reference>
<proteinExistence type="predicted"/>
<gene>
    <name evidence="2" type="primary">LOC102591986</name>
</gene>
<sequence>MDSYRHCIVTLLILGLSDVCLLTFSDPAGLVKIFLWILALGCLDVLFAKQISLQVRAYLLTQGLSFHLHQSHGKGHSFVQLVGGRKMPWKGRDQVDL</sequence>
<reference evidence="3" key="1">
    <citation type="journal article" date="2011" name="Nature">
        <title>Genome sequence and analysis of the tuber crop potato.</title>
        <authorList>
            <consortium name="The Potato Genome Sequencing Consortium"/>
        </authorList>
    </citation>
    <scope>NUCLEOTIDE SEQUENCE [LARGE SCALE GENOMIC DNA]</scope>
    <source>
        <strain evidence="3">cv. DM1-3 516 R44</strain>
    </source>
</reference>
<keyword evidence="1" id="KW-0472">Membrane</keyword>
<feature type="transmembrane region" description="Helical" evidence="1">
    <location>
        <begin position="7"/>
        <end position="24"/>
    </location>
</feature>
<dbReference type="AlphaFoldDB" id="M1CB62"/>